<gene>
    <name evidence="1" type="ORF">P7I34_15990</name>
</gene>
<organism evidence="1 2">
    <name type="scientific">Enterococcus casseliflavus</name>
    <name type="common">Enterococcus flavescens</name>
    <dbReference type="NCBI Taxonomy" id="37734"/>
    <lineage>
        <taxon>Bacteria</taxon>
        <taxon>Bacillati</taxon>
        <taxon>Bacillota</taxon>
        <taxon>Bacilli</taxon>
        <taxon>Lactobacillales</taxon>
        <taxon>Enterococcaceae</taxon>
        <taxon>Enterococcus</taxon>
    </lineage>
</organism>
<comment type="caution">
    <text evidence="1">The sequence shown here is derived from an EMBL/GenBank/DDBJ whole genome shotgun (WGS) entry which is preliminary data.</text>
</comment>
<evidence type="ECO:0008006" key="3">
    <source>
        <dbReference type="Google" id="ProtNLM"/>
    </source>
</evidence>
<name>A0ABD5FPR0_ENTCA</name>
<dbReference type="AlphaFoldDB" id="A0ABD5FPR0"/>
<sequence length="159" mass="18151">MINLFLLVLLVMQLKEQRKILLQAKASSIKKATAFILSALLFVIFWPDQLSDQLKLFALIGLVCLVGFSKEGLGADQLIKLGVLKGEYDQYTAIEIEQTVNNQTFVTFYKSKNSRFSLLFSEAPQILAEYFSLLKKEEKLVFKEEGLTQKKQRNTKVSH</sequence>
<reference evidence="1 2" key="1">
    <citation type="submission" date="2023-03" db="EMBL/GenBank/DDBJ databases">
        <authorList>
            <person name="Shen W."/>
            <person name="Cai J."/>
        </authorList>
    </citation>
    <scope>NUCLEOTIDE SEQUENCE [LARGE SCALE GENOMIC DNA]</scope>
    <source>
        <strain evidence="1 2">B516</strain>
    </source>
</reference>
<dbReference type="Proteomes" id="UP001253851">
    <property type="component" value="Unassembled WGS sequence"/>
</dbReference>
<accession>A0ABD5FPR0</accession>
<evidence type="ECO:0000313" key="1">
    <source>
        <dbReference type="EMBL" id="MDT2984158.1"/>
    </source>
</evidence>
<proteinExistence type="predicted"/>
<protein>
    <recommendedName>
        <fullName evidence="3">Transcriptional antiterminator</fullName>
    </recommendedName>
</protein>
<dbReference type="EMBL" id="JARQDZ010000014">
    <property type="protein sequence ID" value="MDT2984158.1"/>
    <property type="molecule type" value="Genomic_DNA"/>
</dbReference>
<evidence type="ECO:0000313" key="2">
    <source>
        <dbReference type="Proteomes" id="UP001253851"/>
    </source>
</evidence>
<dbReference type="RefSeq" id="WP_240457298.1">
    <property type="nucleotide sequence ID" value="NZ_CABHBI010000003.1"/>
</dbReference>